<dbReference type="Proteomes" id="UP000031036">
    <property type="component" value="Unassembled WGS sequence"/>
</dbReference>
<keyword evidence="2" id="KW-1185">Reference proteome</keyword>
<sequence>MRFRFNVLPNWLTSTWPCRTTSKTEHSPHSSLTCTVVFASKMTSKVRCPARSMHFPRSIGIPMFGYMTTTCQTLHNRRSLNALGLWSLTNVTTDVRSLVSLRRLNSLGGPLNITLTRRSSIKLLDHSSVGYLEKTVHQYFPQKHDWNKPVHKETYRIVLIWSTRRSICLINAKASYVSDLRVAIPVPRPETNAQAFVQLEPAQDDELQTESFGVGFVPQNDVKCANVRMARSPSSQLVPGMSKVLLLLDEWAAVARPDR</sequence>
<comment type="caution">
    <text evidence="1">The sequence shown here is derived from an EMBL/GenBank/DDBJ whole genome shotgun (WGS) entry which is preliminary data.</text>
</comment>
<dbReference type="AlphaFoldDB" id="A0A0B2VTL4"/>
<gene>
    <name evidence="1" type="ORF">Tcan_05790</name>
</gene>
<reference evidence="1 2" key="1">
    <citation type="submission" date="2014-11" db="EMBL/GenBank/DDBJ databases">
        <title>Genetic blueprint of the zoonotic pathogen Toxocara canis.</title>
        <authorList>
            <person name="Zhu X.-Q."/>
            <person name="Korhonen P.K."/>
            <person name="Cai H."/>
            <person name="Young N.D."/>
            <person name="Nejsum P."/>
            <person name="von Samson-Himmelstjerna G."/>
            <person name="Boag P.R."/>
            <person name="Tan P."/>
            <person name="Li Q."/>
            <person name="Min J."/>
            <person name="Yang Y."/>
            <person name="Wang X."/>
            <person name="Fang X."/>
            <person name="Hall R.S."/>
            <person name="Hofmann A."/>
            <person name="Sternberg P.W."/>
            <person name="Jex A.R."/>
            <person name="Gasser R.B."/>
        </authorList>
    </citation>
    <scope>NUCLEOTIDE SEQUENCE [LARGE SCALE GENOMIC DNA]</scope>
    <source>
        <strain evidence="1">PN_DK_2014</strain>
    </source>
</reference>
<accession>A0A0B2VTL4</accession>
<evidence type="ECO:0000313" key="1">
    <source>
        <dbReference type="EMBL" id="KHN86881.1"/>
    </source>
</evidence>
<proteinExistence type="predicted"/>
<organism evidence="1 2">
    <name type="scientific">Toxocara canis</name>
    <name type="common">Canine roundworm</name>
    <dbReference type="NCBI Taxonomy" id="6265"/>
    <lineage>
        <taxon>Eukaryota</taxon>
        <taxon>Metazoa</taxon>
        <taxon>Ecdysozoa</taxon>
        <taxon>Nematoda</taxon>
        <taxon>Chromadorea</taxon>
        <taxon>Rhabditida</taxon>
        <taxon>Spirurina</taxon>
        <taxon>Ascaridomorpha</taxon>
        <taxon>Ascaridoidea</taxon>
        <taxon>Toxocaridae</taxon>
        <taxon>Toxocara</taxon>
    </lineage>
</organism>
<dbReference type="EMBL" id="JPKZ01000510">
    <property type="protein sequence ID" value="KHN86881.1"/>
    <property type="molecule type" value="Genomic_DNA"/>
</dbReference>
<evidence type="ECO:0000313" key="2">
    <source>
        <dbReference type="Proteomes" id="UP000031036"/>
    </source>
</evidence>
<name>A0A0B2VTL4_TOXCA</name>
<protein>
    <submittedName>
        <fullName evidence="1">Uncharacterized protein</fullName>
    </submittedName>
</protein>